<reference evidence="1" key="1">
    <citation type="submission" date="2022-10" db="EMBL/GenBank/DDBJ databases">
        <title>Culturing micro-colonial fungi from biological soil crusts in the Mojave desert and describing Neophaeococcomyces mojavensis, and introducing the new genera and species Taxawa tesnikishii.</title>
        <authorList>
            <person name="Kurbessoian T."/>
            <person name="Stajich J.E."/>
        </authorList>
    </citation>
    <scope>NUCLEOTIDE SEQUENCE</scope>
    <source>
        <strain evidence="1">JES_112</strain>
    </source>
</reference>
<name>A0ACC3A2U7_9EURO</name>
<proteinExistence type="predicted"/>
<dbReference type="Proteomes" id="UP001172386">
    <property type="component" value="Unassembled WGS sequence"/>
</dbReference>
<dbReference type="EMBL" id="JAPDRQ010000118">
    <property type="protein sequence ID" value="KAJ9654541.1"/>
    <property type="molecule type" value="Genomic_DNA"/>
</dbReference>
<organism evidence="1 2">
    <name type="scientific">Neophaeococcomyces mojaviensis</name>
    <dbReference type="NCBI Taxonomy" id="3383035"/>
    <lineage>
        <taxon>Eukaryota</taxon>
        <taxon>Fungi</taxon>
        <taxon>Dikarya</taxon>
        <taxon>Ascomycota</taxon>
        <taxon>Pezizomycotina</taxon>
        <taxon>Eurotiomycetes</taxon>
        <taxon>Chaetothyriomycetidae</taxon>
        <taxon>Chaetothyriales</taxon>
        <taxon>Chaetothyriales incertae sedis</taxon>
        <taxon>Neophaeococcomyces</taxon>
    </lineage>
</organism>
<evidence type="ECO:0000313" key="1">
    <source>
        <dbReference type="EMBL" id="KAJ9654541.1"/>
    </source>
</evidence>
<gene>
    <name evidence="1" type="ORF">H2198_006417</name>
</gene>
<comment type="caution">
    <text evidence="1">The sequence shown here is derived from an EMBL/GenBank/DDBJ whole genome shotgun (WGS) entry which is preliminary data.</text>
</comment>
<keyword evidence="2" id="KW-1185">Reference proteome</keyword>
<protein>
    <submittedName>
        <fullName evidence="1">Uncharacterized protein</fullName>
    </submittedName>
</protein>
<accession>A0ACC3A2U7</accession>
<sequence length="392" mass="43734">MFSSSLRRVAHSCPNAALSGRPGPSQGSIAAFTTRSRSHQRRNSSSKPPIPPNNGSPPIPTASVKQVGAPRSDKRPGAESRLSKRKVTKSEKTEATKQQDEVFNEWTRTLPSVPSTQHLNPKDVYVASFFSTHRPISITGPLPPETQMEDIDKIFQIRPKSQRRKTQDVIYTISSAVQNLDEQVATQQQGAQHDEEVSQRVDIIKALTQHNNGATNPGDSNTVHIDGQPQNQTSLRVGGNVKLVIQALARQFRPFNPPPAPTAAPEVEFFEPEKTDAEVQAATAEEAQANLLEAEIESQESSTKPQLQHFILQNGTVKSTGTFFTSSVPRAGGRSRRGIYLVKDLSIRDVRKGMEKMYTISVKRQRRLKMKKHKYKKLQRKTRNLRRRQGKI</sequence>
<evidence type="ECO:0000313" key="2">
    <source>
        <dbReference type="Proteomes" id="UP001172386"/>
    </source>
</evidence>